<name>A0A379M3N9_9NOCA</name>
<evidence type="ECO:0000313" key="6">
    <source>
        <dbReference type="Proteomes" id="UP000254569"/>
    </source>
</evidence>
<dbReference type="AlphaFoldDB" id="A0A379M3N9"/>
<dbReference type="GO" id="GO:0005524">
    <property type="term" value="F:ATP binding"/>
    <property type="evidence" value="ECO:0007669"/>
    <property type="project" value="UniProtKB-KW"/>
</dbReference>
<feature type="binding site" evidence="2">
    <location>
        <begin position="223"/>
        <end position="230"/>
    </location>
    <ligand>
        <name>ATP</name>
        <dbReference type="ChEBI" id="CHEBI:30616"/>
    </ligand>
</feature>
<evidence type="ECO:0000256" key="2">
    <source>
        <dbReference type="PIRSR" id="PIRSR640198-2"/>
    </source>
</evidence>
<dbReference type="InterPro" id="IPR036597">
    <property type="entry name" value="Fido-like_dom_sf"/>
</dbReference>
<gene>
    <name evidence="5" type="ORF">NCTC13296_03121</name>
</gene>
<evidence type="ECO:0000313" key="5">
    <source>
        <dbReference type="EMBL" id="SUE16253.1"/>
    </source>
</evidence>
<evidence type="ECO:0000259" key="4">
    <source>
        <dbReference type="PROSITE" id="PS51459"/>
    </source>
</evidence>
<dbReference type="InterPro" id="IPR003812">
    <property type="entry name" value="Fido"/>
</dbReference>
<dbReference type="Pfam" id="PF02661">
    <property type="entry name" value="Fic"/>
    <property type="match status" value="1"/>
</dbReference>
<feature type="compositionally biased region" description="Low complexity" evidence="3">
    <location>
        <begin position="419"/>
        <end position="431"/>
    </location>
</feature>
<dbReference type="Gene3D" id="1.10.3290.10">
    <property type="entry name" value="Fido-like domain"/>
    <property type="match status" value="1"/>
</dbReference>
<dbReference type="PANTHER" id="PTHR13504">
    <property type="entry name" value="FIDO DOMAIN-CONTAINING PROTEIN DDB_G0283145"/>
    <property type="match status" value="1"/>
</dbReference>
<dbReference type="InterPro" id="IPR040198">
    <property type="entry name" value="Fido_containing"/>
</dbReference>
<protein>
    <submittedName>
        <fullName evidence="5">Fic/DOC family</fullName>
    </submittedName>
</protein>
<dbReference type="Proteomes" id="UP000254569">
    <property type="component" value="Unassembled WGS sequence"/>
</dbReference>
<dbReference type="PANTHER" id="PTHR13504:SF38">
    <property type="entry name" value="FIDO DOMAIN-CONTAINING PROTEIN"/>
    <property type="match status" value="1"/>
</dbReference>
<sequence>MADVRRHFWEPDLASGLVARDRRGGTYETYQPDLLVTRAVVLPPEVTARAAVTEREIRSLSTGPGAAGLAALSRLLLRSEAIASSMIEGIAPSPQQVALAELAQSEDVRGFSAQARLVANNITILRRASNELVSTEAVTVGDIESLHAALLPDERHHGLRRVQNWIGGTNWHPLDAEFVPPAPELVPSHMEDLVAYLNGGLHGPLVQAGLIHAQFETIHPFTDGNGRVGRALIHTVLARRGLSPDAVLPISLVLATLSERYVDGLTAYRYLGDATASESIEGVSAWLSLFIEAAHIATEQARKLADDVAELRSSWFERLTTFRTGRGLRPEPRAGSATSRLLDRLPEAPVLTARTVERILEVSFPAARASLEELAEAGILSRKSVERGTTGYIAREILDLVGLAERRLASTRFDTRISPPHGRAPAAPRGK</sequence>
<keyword evidence="2" id="KW-0067">ATP-binding</keyword>
<proteinExistence type="predicted"/>
<feature type="domain" description="Fido" evidence="4">
    <location>
        <begin position="138"/>
        <end position="289"/>
    </location>
</feature>
<dbReference type="SUPFAM" id="SSF140931">
    <property type="entry name" value="Fic-like"/>
    <property type="match status" value="1"/>
</dbReference>
<reference evidence="5 6" key="1">
    <citation type="submission" date="2018-06" db="EMBL/GenBank/DDBJ databases">
        <authorList>
            <consortium name="Pathogen Informatics"/>
            <person name="Doyle S."/>
        </authorList>
    </citation>
    <scope>NUCLEOTIDE SEQUENCE [LARGE SCALE GENOMIC DNA]</scope>
    <source>
        <strain evidence="5 6">NCTC13296</strain>
    </source>
</reference>
<dbReference type="OrthoDB" id="9813719at2"/>
<evidence type="ECO:0000256" key="3">
    <source>
        <dbReference type="SAM" id="MobiDB-lite"/>
    </source>
</evidence>
<keyword evidence="2" id="KW-0547">Nucleotide-binding</keyword>
<dbReference type="EMBL" id="UGVI01000001">
    <property type="protein sequence ID" value="SUE16253.1"/>
    <property type="molecule type" value="Genomic_DNA"/>
</dbReference>
<feature type="region of interest" description="Disordered" evidence="3">
    <location>
        <begin position="412"/>
        <end position="431"/>
    </location>
</feature>
<evidence type="ECO:0000256" key="1">
    <source>
        <dbReference type="PIRSR" id="PIRSR640198-1"/>
    </source>
</evidence>
<organism evidence="5 6">
    <name type="scientific">Rhodococcus gordoniae</name>
    <dbReference type="NCBI Taxonomy" id="223392"/>
    <lineage>
        <taxon>Bacteria</taxon>
        <taxon>Bacillati</taxon>
        <taxon>Actinomycetota</taxon>
        <taxon>Actinomycetes</taxon>
        <taxon>Mycobacteriales</taxon>
        <taxon>Nocardiaceae</taxon>
        <taxon>Rhodococcus</taxon>
    </lineage>
</organism>
<feature type="active site" evidence="1">
    <location>
        <position position="219"/>
    </location>
</feature>
<keyword evidence="6" id="KW-1185">Reference proteome</keyword>
<dbReference type="PROSITE" id="PS51459">
    <property type="entry name" value="FIDO"/>
    <property type="match status" value="1"/>
</dbReference>
<accession>A0A379M3N9</accession>